<keyword evidence="3" id="KW-0418">Kinase</keyword>
<dbReference type="AlphaFoldDB" id="A0A4V3DKA6"/>
<organism evidence="3 4">
    <name type="scientific">Aquamicrobium defluvii</name>
    <dbReference type="NCBI Taxonomy" id="69279"/>
    <lineage>
        <taxon>Bacteria</taxon>
        <taxon>Pseudomonadati</taxon>
        <taxon>Pseudomonadota</taxon>
        <taxon>Alphaproteobacteria</taxon>
        <taxon>Hyphomicrobiales</taxon>
        <taxon>Phyllobacteriaceae</taxon>
        <taxon>Aquamicrobium</taxon>
    </lineage>
</organism>
<dbReference type="InterPro" id="IPR037035">
    <property type="entry name" value="GK-like_C_sf"/>
</dbReference>
<dbReference type="PANTHER" id="PTHR12227">
    <property type="entry name" value="GLYCERATE KINASE"/>
    <property type="match status" value="1"/>
</dbReference>
<feature type="domain" description="MOFRL-associated" evidence="2">
    <location>
        <begin position="7"/>
        <end position="227"/>
    </location>
</feature>
<accession>A0A4V3DKA6</accession>
<gene>
    <name evidence="3" type="ORF">DES43_12318</name>
</gene>
<evidence type="ECO:0000259" key="2">
    <source>
        <dbReference type="Pfam" id="PF13660"/>
    </source>
</evidence>
<dbReference type="GO" id="GO:0008887">
    <property type="term" value="F:glycerate kinase activity"/>
    <property type="evidence" value="ECO:0007669"/>
    <property type="project" value="InterPro"/>
</dbReference>
<proteinExistence type="predicted"/>
<dbReference type="PANTHER" id="PTHR12227:SF0">
    <property type="entry name" value="GLYCERATE KINASE"/>
    <property type="match status" value="1"/>
</dbReference>
<evidence type="ECO:0000313" key="3">
    <source>
        <dbReference type="EMBL" id="TDR33322.1"/>
    </source>
</evidence>
<evidence type="ECO:0000313" key="4">
    <source>
        <dbReference type="Proteomes" id="UP000294958"/>
    </source>
</evidence>
<protein>
    <submittedName>
        <fullName evidence="3">Glycerate 2-kinase</fullName>
    </submittedName>
</protein>
<keyword evidence="3" id="KW-0808">Transferase</keyword>
<dbReference type="Pfam" id="PF05161">
    <property type="entry name" value="MOFRL"/>
    <property type="match status" value="1"/>
</dbReference>
<dbReference type="InterPro" id="IPR038614">
    <property type="entry name" value="GK_N_sf"/>
</dbReference>
<dbReference type="GO" id="GO:0005737">
    <property type="term" value="C:cytoplasm"/>
    <property type="evidence" value="ECO:0007669"/>
    <property type="project" value="TreeGrafter"/>
</dbReference>
<dbReference type="Proteomes" id="UP000294958">
    <property type="component" value="Unassembled WGS sequence"/>
</dbReference>
<dbReference type="Gene3D" id="3.40.50.10180">
    <property type="entry name" value="Glycerate kinase, MOFRL-like N-terminal domain"/>
    <property type="match status" value="1"/>
</dbReference>
<reference evidence="3 4" key="1">
    <citation type="submission" date="2019-03" db="EMBL/GenBank/DDBJ databases">
        <title>Genomic Encyclopedia of Type Strains, Phase IV (KMG-IV): sequencing the most valuable type-strain genomes for metagenomic binning, comparative biology and taxonomic classification.</title>
        <authorList>
            <person name="Goeker M."/>
        </authorList>
    </citation>
    <scope>NUCLEOTIDE SEQUENCE [LARGE SCALE GENOMIC DNA]</scope>
    <source>
        <strain evidence="3 4">DSM 11603</strain>
    </source>
</reference>
<name>A0A4V3DKA6_9HYPH</name>
<dbReference type="EMBL" id="SNZF01000023">
    <property type="protein sequence ID" value="TDR33322.1"/>
    <property type="molecule type" value="Genomic_DNA"/>
</dbReference>
<dbReference type="InterPro" id="IPR007835">
    <property type="entry name" value="MOFRL"/>
</dbReference>
<comment type="caution">
    <text evidence="3">The sequence shown here is derived from an EMBL/GenBank/DDBJ whole genome shotgun (WGS) entry which is preliminary data.</text>
</comment>
<dbReference type="Gene3D" id="3.40.1480.10">
    <property type="entry name" value="MOFRL domain"/>
    <property type="match status" value="1"/>
</dbReference>
<dbReference type="SUPFAM" id="SSF82544">
    <property type="entry name" value="GckA/TtuD-like"/>
    <property type="match status" value="1"/>
</dbReference>
<evidence type="ECO:0000259" key="1">
    <source>
        <dbReference type="Pfam" id="PF05161"/>
    </source>
</evidence>
<keyword evidence="4" id="KW-1185">Reference proteome</keyword>
<feature type="domain" description="MOFRL" evidence="1">
    <location>
        <begin position="307"/>
        <end position="411"/>
    </location>
</feature>
<dbReference type="InterPro" id="IPR025286">
    <property type="entry name" value="MOFRL_assoc_dom"/>
</dbReference>
<dbReference type="InterPro" id="IPR039760">
    <property type="entry name" value="MOFRL_protein"/>
</dbReference>
<sequence>MDPKPFLASIFEAAVAAADPERAIRDRLPERPKGRTVVIGAGKGAAQMAAAFEKVWDGPVEGLVVTRYGYGAPTKRIEVIEAAHPVPDDAGLEAGQRLLRLVEGLNEDDLVVALVCGGGSALLPAPAGSLTLADEIAVNEALLASGAPISVMNAIRKHVSAIKGGRLAAAAWPARVVSLIVSDIPGDNPALVASGPTVPDAASRADALKAVQTYGIELPERVMAHLNSPEADAPRPDDERFVRNEVKLIASAAVSLEAAVAEAKRQGVEAVILSDSIEGEAREVGSVHAAIAREIATRNRPFRKPVLLLSGGETTVTLRAKGKGGRNTEFLLSFALGIDGVDGIHALAADTDGIDGSEDNAGAFCDGETVRRMRASGVDARAMLAANNAWTAFDAVDNLFVPGPTGTNVNDLRAILVR</sequence>
<dbReference type="Pfam" id="PF13660">
    <property type="entry name" value="DUF4147"/>
    <property type="match status" value="1"/>
</dbReference>